<dbReference type="CDD" id="cd15831">
    <property type="entry name" value="BTAD"/>
    <property type="match status" value="1"/>
</dbReference>
<dbReference type="AlphaFoldDB" id="A0A426V303"/>
<dbReference type="PANTHER" id="PTHR47691">
    <property type="entry name" value="REGULATOR-RELATED"/>
    <property type="match status" value="1"/>
</dbReference>
<comment type="caution">
    <text evidence="5">The sequence shown here is derived from an EMBL/GenBank/DDBJ whole genome shotgun (WGS) entry which is preliminary data.</text>
</comment>
<accession>A0A426V303</accession>
<name>A0A426V303_9ACTN</name>
<dbReference type="Pfam" id="PF03704">
    <property type="entry name" value="BTAD"/>
    <property type="match status" value="1"/>
</dbReference>
<feature type="DNA-binding region" description="OmpR/PhoB-type" evidence="3">
    <location>
        <begin position="1"/>
        <end position="97"/>
    </location>
</feature>
<dbReference type="SMART" id="SM01043">
    <property type="entry name" value="BTAD"/>
    <property type="match status" value="1"/>
</dbReference>
<dbReference type="PRINTS" id="PR00364">
    <property type="entry name" value="DISEASERSIST"/>
</dbReference>
<dbReference type="InterPro" id="IPR027417">
    <property type="entry name" value="P-loop_NTPase"/>
</dbReference>
<dbReference type="Gene3D" id="1.10.10.10">
    <property type="entry name" value="Winged helix-like DNA-binding domain superfamily/Winged helix DNA-binding domain"/>
    <property type="match status" value="1"/>
</dbReference>
<proteinExistence type="inferred from homology"/>
<dbReference type="RefSeq" id="WP_125245688.1">
    <property type="nucleotide sequence ID" value="NZ_RSEB01000001.1"/>
</dbReference>
<dbReference type="SUPFAM" id="SSF46894">
    <property type="entry name" value="C-terminal effector domain of the bipartite response regulators"/>
    <property type="match status" value="1"/>
</dbReference>
<dbReference type="Gene3D" id="1.25.40.10">
    <property type="entry name" value="Tetratricopeptide repeat domain"/>
    <property type="match status" value="2"/>
</dbReference>
<evidence type="ECO:0000313" key="6">
    <source>
        <dbReference type="Proteomes" id="UP000277256"/>
    </source>
</evidence>
<dbReference type="SUPFAM" id="SSF52540">
    <property type="entry name" value="P-loop containing nucleoside triphosphate hydrolases"/>
    <property type="match status" value="1"/>
</dbReference>
<gene>
    <name evidence="5" type="ORF">EIW28_00015</name>
</gene>
<protein>
    <submittedName>
        <fullName evidence="5">AfsR/SARP family transcriptional regulator</fullName>
    </submittedName>
</protein>
<dbReference type="InterPro" id="IPR058852">
    <property type="entry name" value="HTH_77"/>
</dbReference>
<dbReference type="GO" id="GO:0006355">
    <property type="term" value="P:regulation of DNA-templated transcription"/>
    <property type="evidence" value="ECO:0007669"/>
    <property type="project" value="InterPro"/>
</dbReference>
<dbReference type="OrthoDB" id="499349at2"/>
<dbReference type="InterPro" id="IPR036388">
    <property type="entry name" value="WH-like_DNA-bd_sf"/>
</dbReference>
<dbReference type="Proteomes" id="UP000277256">
    <property type="component" value="Unassembled WGS sequence"/>
</dbReference>
<feature type="domain" description="OmpR/PhoB-type" evidence="4">
    <location>
        <begin position="1"/>
        <end position="97"/>
    </location>
</feature>
<keyword evidence="2 3" id="KW-0238">DNA-binding</keyword>
<organism evidence="5 6">
    <name type="scientific">Glycomyces terrestris</name>
    <dbReference type="NCBI Taxonomy" id="2493553"/>
    <lineage>
        <taxon>Bacteria</taxon>
        <taxon>Bacillati</taxon>
        <taxon>Actinomycetota</taxon>
        <taxon>Actinomycetes</taxon>
        <taxon>Glycomycetales</taxon>
        <taxon>Glycomycetaceae</taxon>
        <taxon>Glycomyces</taxon>
    </lineage>
</organism>
<dbReference type="GO" id="GO:0000160">
    <property type="term" value="P:phosphorelay signal transduction system"/>
    <property type="evidence" value="ECO:0007669"/>
    <property type="project" value="InterPro"/>
</dbReference>
<dbReference type="InterPro" id="IPR016032">
    <property type="entry name" value="Sig_transdc_resp-reg_C-effctor"/>
</dbReference>
<dbReference type="InterPro" id="IPR005158">
    <property type="entry name" value="BTAD"/>
</dbReference>
<dbReference type="Gene3D" id="3.40.50.300">
    <property type="entry name" value="P-loop containing nucleotide triphosphate hydrolases"/>
    <property type="match status" value="1"/>
</dbReference>
<dbReference type="PANTHER" id="PTHR47691:SF3">
    <property type="entry name" value="HTH-TYPE TRANSCRIPTIONAL REGULATOR RV0890C-RELATED"/>
    <property type="match status" value="1"/>
</dbReference>
<dbReference type="SUPFAM" id="SSF48452">
    <property type="entry name" value="TPR-like"/>
    <property type="match status" value="3"/>
</dbReference>
<dbReference type="SMART" id="SM00862">
    <property type="entry name" value="Trans_reg_C"/>
    <property type="match status" value="1"/>
</dbReference>
<evidence type="ECO:0000259" key="4">
    <source>
        <dbReference type="PROSITE" id="PS51755"/>
    </source>
</evidence>
<dbReference type="Pfam" id="PF25872">
    <property type="entry name" value="HTH_77"/>
    <property type="match status" value="1"/>
</dbReference>
<reference evidence="5 6" key="1">
    <citation type="submission" date="2018-12" db="EMBL/GenBank/DDBJ databases">
        <title>Glycomyces sp. YIM 121974 draft genome.</title>
        <authorList>
            <person name="Li Q."/>
        </authorList>
    </citation>
    <scope>NUCLEOTIDE SEQUENCE [LARGE SCALE GENOMIC DNA]</scope>
    <source>
        <strain evidence="5 6">YIM 121974</strain>
    </source>
</reference>
<keyword evidence="6" id="KW-1185">Reference proteome</keyword>
<evidence type="ECO:0000256" key="1">
    <source>
        <dbReference type="ARBA" id="ARBA00005820"/>
    </source>
</evidence>
<evidence type="ECO:0000256" key="2">
    <source>
        <dbReference type="ARBA" id="ARBA00023125"/>
    </source>
</evidence>
<dbReference type="GO" id="GO:0003677">
    <property type="term" value="F:DNA binding"/>
    <property type="evidence" value="ECO:0007669"/>
    <property type="project" value="UniProtKB-UniRule"/>
</dbReference>
<evidence type="ECO:0000256" key="3">
    <source>
        <dbReference type="PROSITE-ProRule" id="PRU01091"/>
    </source>
</evidence>
<comment type="similarity">
    <text evidence="1">Belongs to the AfsR/DnrI/RedD regulatory family.</text>
</comment>
<dbReference type="InterPro" id="IPR011990">
    <property type="entry name" value="TPR-like_helical_dom_sf"/>
</dbReference>
<dbReference type="InterPro" id="IPR001867">
    <property type="entry name" value="OmpR/PhoB-type_DNA-bd"/>
</dbReference>
<sequence length="1074" mass="114840">MRFGVLGPLEVRTADGRPVAVPGLKTRTLLAALLAREGHPVTADRLTEDLWGAEAPPSDPAGALQTRIWQLRKTFEDAEPGARELLLLGDGGYALRTDHLDSTRFTSLTARARAARDPHERIALLTEGLALWRGAAFAGHSDAAFARPVAARLEEARLTALETLAEARLDAGRHLDAADELHELVLRHPLRERLRAVHMRALHAAGRTGEALAEFQDLRTRLAEELGLDPSPETTRLHRRLLHQHAPAADPPAPRGNLPAPVTPLIGRGDDIAALRRSLTTARQVTLTGPGGVGKTRLAVETAARLAPDFPDGAWLIELAAVTEADGATDAVAEAAMAALGIRPGPDAAPADRLATALRDKRLLLVLDNCEHLLDAAADLALTLLHRCPDLRVLATGREPLGFLGEEVRTVPPLAVPAPDREAPADIARASAVELFVARARAAAPGFDLHAGNAAHVAEICRRLDGLPLAIELAAARVRALGAREVAARLDDRFRLLAAGPRGAAPRHQTLRAMIDWSWSLLTDPERAVLRRLAVHNDGCTLAAAEAVCGGGEADVPDLLHRLVSRSLVTVDDTGGAPRYRLLESIREYSLARLDDAGERTAARTRHRAHYLDLAKRTAPLLRGPGQSAALAVLDAEAANLRAALHAALGDDAIEDALDLALALTWYWYLRGRLSEGRRLLEAVLAAVPAGLDRSSPATRARAWSAGFAALVDGEADPDRIARVSDALDAVTDAAERARVQWFLGFTLFGVGAQDQSEALIEQALTAFERLGDDWGAAAALSVRANQAHVRGDIAALERDGRQSAARFAALGDPWGRLQTVEPVAALAEMSGDYAEAARLHREGLRLAEDLGLWPEASYRLASIGNIAMLTGDFATAREHHDRALRLAADHDFTPGRIHAEIGSALAARREGRLDDAETLLRRVLRRRSTAGFDPGHALVLAELGFIAEARGDAAAALRLHREGWRAAHRSGDPRAMALALEGTAGAHALAGRHRTAAALLGAAASARQTVGTPLPAAEAADVDRTTRTLRDHLDPDQYLRAYRHGTGLTPAEAMRLAPDWNPPAPHHTDSAPR</sequence>
<dbReference type="PROSITE" id="PS51755">
    <property type="entry name" value="OMPR_PHOB"/>
    <property type="match status" value="1"/>
</dbReference>
<evidence type="ECO:0000313" key="5">
    <source>
        <dbReference type="EMBL" id="RRS01208.1"/>
    </source>
</evidence>
<dbReference type="EMBL" id="RSEB01000001">
    <property type="protein sequence ID" value="RRS01208.1"/>
    <property type="molecule type" value="Genomic_DNA"/>
</dbReference>